<reference evidence="3 4" key="1">
    <citation type="submission" date="2019-07" db="EMBL/GenBank/DDBJ databases">
        <title>Whole genome shotgun sequence of Microbacterium aerolatum NBRC 103071.</title>
        <authorList>
            <person name="Hosoyama A."/>
            <person name="Uohara A."/>
            <person name="Ohji S."/>
            <person name="Ichikawa N."/>
        </authorList>
    </citation>
    <scope>NUCLEOTIDE SEQUENCE [LARGE SCALE GENOMIC DNA]</scope>
    <source>
        <strain evidence="3 4">NBRC 103071</strain>
    </source>
</reference>
<dbReference type="Gene3D" id="2.40.380.10">
    <property type="entry name" value="FomD-like"/>
    <property type="match status" value="1"/>
</dbReference>
<organism evidence="3 4">
    <name type="scientific">Microbacterium aerolatum</name>
    <dbReference type="NCBI Taxonomy" id="153731"/>
    <lineage>
        <taxon>Bacteria</taxon>
        <taxon>Bacillati</taxon>
        <taxon>Actinomycetota</taxon>
        <taxon>Actinomycetes</taxon>
        <taxon>Micrococcales</taxon>
        <taxon>Microbacteriaceae</taxon>
        <taxon>Microbacterium</taxon>
    </lineage>
</organism>
<accession>A0A511AH80</accession>
<evidence type="ECO:0000256" key="1">
    <source>
        <dbReference type="SAM" id="MobiDB-lite"/>
    </source>
</evidence>
<dbReference type="SUPFAM" id="SSF159234">
    <property type="entry name" value="FomD-like"/>
    <property type="match status" value="1"/>
</dbReference>
<dbReference type="Proteomes" id="UP000321225">
    <property type="component" value="Unassembled WGS sequence"/>
</dbReference>
<keyword evidence="4" id="KW-1185">Reference proteome</keyword>
<dbReference type="InterPro" id="IPR007295">
    <property type="entry name" value="DUF402"/>
</dbReference>
<evidence type="ECO:0000259" key="2">
    <source>
        <dbReference type="Pfam" id="PF04167"/>
    </source>
</evidence>
<sequence length="285" mass="31345">MDVSASGGTVTLIGRRGDRWQNVSTREMSLQRAIALLEPTGQDGSHLDPAFEDAVASDSEHAPRFASGDEILWRYGRHVEAARVVRDDDRGLVVWIPSGSARLEPVPADGRRHRDVPLDERFLTPWVMAETAWTGPGILRIAPAGRPWSLWFFRRPDGGPAGTYVNLELPHRRVAGAAPGIFSRDLVLDIWIDAEHAVTEDVWLKDADELDAVVAQGHFTTEQAEAVRVLADHAGHDLIVPGAWPLDEAWERWSPDPEADVPVGLPDSAEMDAARKRSGRTSLEG</sequence>
<protein>
    <recommendedName>
        <fullName evidence="2">DUF402 domain-containing protein</fullName>
    </recommendedName>
</protein>
<feature type="domain" description="DUF402" evidence="2">
    <location>
        <begin position="109"/>
        <end position="232"/>
    </location>
</feature>
<dbReference type="InterPro" id="IPR035930">
    <property type="entry name" value="FomD-like_sf"/>
</dbReference>
<proteinExistence type="predicted"/>
<name>A0A511AH80_9MICO</name>
<comment type="caution">
    <text evidence="3">The sequence shown here is derived from an EMBL/GenBank/DDBJ whole genome shotgun (WGS) entry which is preliminary data.</text>
</comment>
<dbReference type="EMBL" id="BJUW01000004">
    <property type="protein sequence ID" value="GEK86071.1"/>
    <property type="molecule type" value="Genomic_DNA"/>
</dbReference>
<gene>
    <name evidence="3" type="ORF">MAE01_12470</name>
</gene>
<evidence type="ECO:0000313" key="3">
    <source>
        <dbReference type="EMBL" id="GEK86071.1"/>
    </source>
</evidence>
<dbReference type="Pfam" id="PF04167">
    <property type="entry name" value="DUF402"/>
    <property type="match status" value="1"/>
</dbReference>
<feature type="region of interest" description="Disordered" evidence="1">
    <location>
        <begin position="253"/>
        <end position="285"/>
    </location>
</feature>
<dbReference type="AlphaFoldDB" id="A0A511AH80"/>
<evidence type="ECO:0000313" key="4">
    <source>
        <dbReference type="Proteomes" id="UP000321225"/>
    </source>
</evidence>